<dbReference type="InterPro" id="IPR052913">
    <property type="entry name" value="Glycopeptide_resist_protein"/>
</dbReference>
<dbReference type="PANTHER" id="PTHR35788:SF1">
    <property type="entry name" value="EXPORTED PROTEIN"/>
    <property type="match status" value="1"/>
</dbReference>
<dbReference type="InterPro" id="IPR007391">
    <property type="entry name" value="Vancomycin_resist_VanW"/>
</dbReference>
<proteinExistence type="predicted"/>
<accession>A0A1J0W0A6</accession>
<protein>
    <submittedName>
        <fullName evidence="3">Vancomycin resistance protein</fullName>
    </submittedName>
</protein>
<dbReference type="RefSeq" id="WP_071930868.1">
    <property type="nucleotide sequence ID" value="NZ_CP018082.1"/>
</dbReference>
<reference evidence="3" key="1">
    <citation type="submission" date="2016-11" db="EMBL/GenBank/DDBJ databases">
        <authorList>
            <person name="Jaros S."/>
            <person name="Januszkiewicz K."/>
            <person name="Wedrychowicz H."/>
        </authorList>
    </citation>
    <scope>NUCLEOTIDE SEQUENCE [LARGE SCALE GENOMIC DNA]</scope>
    <source>
        <strain evidence="3">Y48</strain>
    </source>
</reference>
<dbReference type="AlphaFoldDB" id="A0A1J0W0A6"/>
<dbReference type="OrthoDB" id="9813301at2"/>
<evidence type="ECO:0000259" key="2">
    <source>
        <dbReference type="Pfam" id="PF12229"/>
    </source>
</evidence>
<name>A0A1J0W0A6_9NOCA</name>
<keyword evidence="4" id="KW-1185">Reference proteome</keyword>
<organism evidence="3 4">
    <name type="scientific">Nocardia mangyaensis</name>
    <dbReference type="NCBI Taxonomy" id="2213200"/>
    <lineage>
        <taxon>Bacteria</taxon>
        <taxon>Bacillati</taxon>
        <taxon>Actinomycetota</taxon>
        <taxon>Actinomycetes</taxon>
        <taxon>Mycobacteriales</taxon>
        <taxon>Nocardiaceae</taxon>
        <taxon>Nocardia</taxon>
    </lineage>
</organism>
<dbReference type="Pfam" id="PF12229">
    <property type="entry name" value="PG_binding_4"/>
    <property type="match status" value="1"/>
</dbReference>
<dbReference type="KEGG" id="nsl:BOX37_31400"/>
<gene>
    <name evidence="3" type="ORF">BOX37_31400</name>
</gene>
<feature type="region of interest" description="Disordered" evidence="1">
    <location>
        <begin position="29"/>
        <end position="65"/>
    </location>
</feature>
<evidence type="ECO:0000313" key="4">
    <source>
        <dbReference type="Proteomes" id="UP000183810"/>
    </source>
</evidence>
<dbReference type="InterPro" id="IPR022029">
    <property type="entry name" value="YoaR-like_PG-bd"/>
</dbReference>
<dbReference type="Proteomes" id="UP000183810">
    <property type="component" value="Chromosome"/>
</dbReference>
<feature type="compositionally biased region" description="Polar residues" evidence="1">
    <location>
        <begin position="36"/>
        <end position="45"/>
    </location>
</feature>
<feature type="domain" description="YoaR-like putative peptidoglycan binding" evidence="2">
    <location>
        <begin position="312"/>
        <end position="372"/>
    </location>
</feature>
<evidence type="ECO:0000313" key="3">
    <source>
        <dbReference type="EMBL" id="APE37701.1"/>
    </source>
</evidence>
<dbReference type="EMBL" id="CP018082">
    <property type="protein sequence ID" value="APE37701.1"/>
    <property type="molecule type" value="Genomic_DNA"/>
</dbReference>
<dbReference type="PANTHER" id="PTHR35788">
    <property type="entry name" value="EXPORTED PROTEIN-RELATED"/>
    <property type="match status" value="1"/>
</dbReference>
<feature type="compositionally biased region" description="Pro residues" evidence="1">
    <location>
        <begin position="52"/>
        <end position="63"/>
    </location>
</feature>
<dbReference type="Pfam" id="PF04294">
    <property type="entry name" value="VanW"/>
    <property type="match status" value="1"/>
</dbReference>
<sequence length="620" mass="64908">MPSESNAGRPAERPRGEVGLRKLLEANRTFDADTTALPTQPISTVTRDRWSPAPPPGAQPPIRPDNQQLVKRVGIAVGAVVAFGAAAYLADLAFSAGEVPRGVVVAGVDVGGMDEAEADALLRSELGPKAEQPLPVRIGDVQASMVPAAAGLAVDWDRTWDAVGDQPINPVSRLVSLFGTRDVRAVSTVDDVALEQQLDTFRGYDNPTVEGTVRFDNGVPVAVAPVPGRILDADTARTTITERWAESTELDLPVVAAPVAVDEEAVQAALRDIATPAIAAPITLAGKDTRVTLTPGQISEVLGFVPDGNGGLTPAIDNEAVIALLAPQLTASEIEPKDATFTIGTGTPTVVPAVVGEKVDWAKTLEKLPALLTLAGERATEVAYERIEPKLTTEAAEGLGITEAIGEFTTSGFNGPSGVNIRTVAAKVDGAVVKPGDTFSLNGFTGPRTAAEGYVESGIIDKGRPSTAVGGGISQFATTLYNAAYFAGMEDAGHTEHSYYISRYPAAREATVFDGAIDLAFRNTSETGVYIQAVATGSDITVRLWGTKTVDVESITGEKSKPTEPTELTLPKGDDCIASEGAPGFTISDTRVITDHETGAQISRHTRTVKYDPIPVVKCE</sequence>
<evidence type="ECO:0000256" key="1">
    <source>
        <dbReference type="SAM" id="MobiDB-lite"/>
    </source>
</evidence>